<organism evidence="1 2">
    <name type="scientific">Fimbriimonas ginsengisoli Gsoil 348</name>
    <dbReference type="NCBI Taxonomy" id="661478"/>
    <lineage>
        <taxon>Bacteria</taxon>
        <taxon>Bacillati</taxon>
        <taxon>Armatimonadota</taxon>
        <taxon>Fimbriimonadia</taxon>
        <taxon>Fimbriimonadales</taxon>
        <taxon>Fimbriimonadaceae</taxon>
        <taxon>Fimbriimonas</taxon>
    </lineage>
</organism>
<accession>A0A068NN05</accession>
<gene>
    <name evidence="1" type="ORF">OP10G_0737</name>
</gene>
<dbReference type="HOGENOM" id="CLU_1249077_0_0_0"/>
<evidence type="ECO:0000313" key="1">
    <source>
        <dbReference type="EMBL" id="AIE84105.1"/>
    </source>
</evidence>
<dbReference type="AlphaFoldDB" id="A0A068NN05"/>
<reference evidence="1 2" key="1">
    <citation type="journal article" date="2014" name="PLoS ONE">
        <title>The first complete genome sequence of the class fimbriimonadia in the phylum armatimonadetes.</title>
        <authorList>
            <person name="Hu Z.Y."/>
            <person name="Wang Y.Z."/>
            <person name="Im W.T."/>
            <person name="Wang S.Y."/>
            <person name="Zhao G.P."/>
            <person name="Zheng H.J."/>
            <person name="Quan Z.X."/>
        </authorList>
    </citation>
    <scope>NUCLEOTIDE SEQUENCE [LARGE SCALE GENOMIC DNA]</scope>
    <source>
        <strain evidence="1">Gsoil 348</strain>
    </source>
</reference>
<sequence length="221" mass="24679">MIATLLVTGLLVAPRQDAWEIKPTFAKDKTITWKLDIDADLGGNQHKAKMDMLFTPGEAAENGDRKTKIEWQHVEMDGNEQELPANWQATVAKDGSIREALDPADDDYRRFLSIFSFSYPDKAVKVGDKWTLDLTPKAKDAKKMSYTFEAKEVEKVGGKEALKVISTQKEDKGDLTSDGTWWIGRDGAVLKMKLVVKKWIVPFAGADAFDATIIGETKEVK</sequence>
<proteinExistence type="predicted"/>
<protein>
    <recommendedName>
        <fullName evidence="3">DUF3108 domain-containing protein</fullName>
    </recommendedName>
</protein>
<dbReference type="RefSeq" id="WP_025227249.1">
    <property type="nucleotide sequence ID" value="NZ_CP007139.1"/>
</dbReference>
<dbReference type="Proteomes" id="UP000027982">
    <property type="component" value="Chromosome"/>
</dbReference>
<dbReference type="EMBL" id="CP007139">
    <property type="protein sequence ID" value="AIE84105.1"/>
    <property type="molecule type" value="Genomic_DNA"/>
</dbReference>
<name>A0A068NN05_FIMGI</name>
<evidence type="ECO:0000313" key="2">
    <source>
        <dbReference type="Proteomes" id="UP000027982"/>
    </source>
</evidence>
<evidence type="ECO:0008006" key="3">
    <source>
        <dbReference type="Google" id="ProtNLM"/>
    </source>
</evidence>
<dbReference type="KEGG" id="fgi:OP10G_0737"/>
<keyword evidence="2" id="KW-1185">Reference proteome</keyword>